<feature type="domain" description="Cytochrome c" evidence="6">
    <location>
        <begin position="18"/>
        <end position="96"/>
    </location>
</feature>
<evidence type="ECO:0000313" key="7">
    <source>
        <dbReference type="EMBL" id="RVU07862.1"/>
    </source>
</evidence>
<dbReference type="SUPFAM" id="SSF46626">
    <property type="entry name" value="Cytochrome c"/>
    <property type="match status" value="1"/>
</dbReference>
<reference evidence="7 8" key="1">
    <citation type="submission" date="2019-01" db="EMBL/GenBank/DDBJ databases">
        <authorList>
            <person name="Chen W.-M."/>
        </authorList>
    </citation>
    <scope>NUCLEOTIDE SEQUENCE [LARGE SCALE GENOMIC DNA]</scope>
    <source>
        <strain evidence="7 8">FSY-9</strain>
    </source>
</reference>
<dbReference type="Proteomes" id="UP000282837">
    <property type="component" value="Unassembled WGS sequence"/>
</dbReference>
<keyword evidence="2 4" id="KW-0479">Metal-binding</keyword>
<evidence type="ECO:0000256" key="2">
    <source>
        <dbReference type="ARBA" id="ARBA00022723"/>
    </source>
</evidence>
<dbReference type="RefSeq" id="WP_127705614.1">
    <property type="nucleotide sequence ID" value="NZ_SACO01000001.1"/>
</dbReference>
<keyword evidence="5" id="KW-0732">Signal</keyword>
<organism evidence="7 8">
    <name type="scientific">Novosphingobium umbonatum</name>
    <dbReference type="NCBI Taxonomy" id="1908524"/>
    <lineage>
        <taxon>Bacteria</taxon>
        <taxon>Pseudomonadati</taxon>
        <taxon>Pseudomonadota</taxon>
        <taxon>Alphaproteobacteria</taxon>
        <taxon>Sphingomonadales</taxon>
        <taxon>Sphingomonadaceae</taxon>
        <taxon>Novosphingobium</taxon>
    </lineage>
</organism>
<keyword evidence="1 4" id="KW-0349">Heme</keyword>
<accession>A0A437NDI4</accession>
<feature type="signal peptide" evidence="5">
    <location>
        <begin position="1"/>
        <end position="19"/>
    </location>
</feature>
<comment type="caution">
    <text evidence="7">The sequence shown here is derived from an EMBL/GenBank/DDBJ whole genome shotgun (WGS) entry which is preliminary data.</text>
</comment>
<feature type="chain" id="PRO_5019066288" evidence="5">
    <location>
        <begin position="20"/>
        <end position="114"/>
    </location>
</feature>
<dbReference type="Gene3D" id="1.10.760.10">
    <property type="entry name" value="Cytochrome c-like domain"/>
    <property type="match status" value="1"/>
</dbReference>
<dbReference type="GO" id="GO:0009055">
    <property type="term" value="F:electron transfer activity"/>
    <property type="evidence" value="ECO:0007669"/>
    <property type="project" value="InterPro"/>
</dbReference>
<sequence>MMRRFLPFALALLAAPAQAAEPDPALYAQRCAMCHGAGGQGTHEVPALTGAFVARWAGAPVADLQAYITRVMPQHAPGTLSAEEAARITAFLMALNGQNPAQQRVEPLRLSVIH</sequence>
<dbReference type="GO" id="GO:0046872">
    <property type="term" value="F:metal ion binding"/>
    <property type="evidence" value="ECO:0007669"/>
    <property type="project" value="UniProtKB-KW"/>
</dbReference>
<dbReference type="EMBL" id="SACO01000001">
    <property type="protein sequence ID" value="RVU07862.1"/>
    <property type="molecule type" value="Genomic_DNA"/>
</dbReference>
<name>A0A437NDI4_9SPHN</name>
<dbReference type="InterPro" id="IPR009056">
    <property type="entry name" value="Cyt_c-like_dom"/>
</dbReference>
<evidence type="ECO:0000256" key="1">
    <source>
        <dbReference type="ARBA" id="ARBA00022617"/>
    </source>
</evidence>
<evidence type="ECO:0000256" key="5">
    <source>
        <dbReference type="SAM" id="SignalP"/>
    </source>
</evidence>
<evidence type="ECO:0000256" key="3">
    <source>
        <dbReference type="ARBA" id="ARBA00023004"/>
    </source>
</evidence>
<evidence type="ECO:0000256" key="4">
    <source>
        <dbReference type="PROSITE-ProRule" id="PRU00433"/>
    </source>
</evidence>
<gene>
    <name evidence="7" type="ORF">EOE18_01945</name>
</gene>
<keyword evidence="3 4" id="KW-0408">Iron</keyword>
<dbReference type="Pfam" id="PF13442">
    <property type="entry name" value="Cytochrome_CBB3"/>
    <property type="match status" value="1"/>
</dbReference>
<proteinExistence type="predicted"/>
<keyword evidence="8" id="KW-1185">Reference proteome</keyword>
<evidence type="ECO:0000313" key="8">
    <source>
        <dbReference type="Proteomes" id="UP000282837"/>
    </source>
</evidence>
<dbReference type="PROSITE" id="PS51007">
    <property type="entry name" value="CYTC"/>
    <property type="match status" value="1"/>
</dbReference>
<dbReference type="AlphaFoldDB" id="A0A437NDI4"/>
<dbReference type="InterPro" id="IPR036909">
    <property type="entry name" value="Cyt_c-like_dom_sf"/>
</dbReference>
<evidence type="ECO:0000259" key="6">
    <source>
        <dbReference type="PROSITE" id="PS51007"/>
    </source>
</evidence>
<dbReference type="OrthoDB" id="7255288at2"/>
<protein>
    <submittedName>
        <fullName evidence="7">Cytochrome c</fullName>
    </submittedName>
</protein>
<dbReference type="GO" id="GO:0020037">
    <property type="term" value="F:heme binding"/>
    <property type="evidence" value="ECO:0007669"/>
    <property type="project" value="InterPro"/>
</dbReference>